<evidence type="ECO:0000313" key="1">
    <source>
        <dbReference type="EMBL" id="KAJ9652828.1"/>
    </source>
</evidence>
<dbReference type="Proteomes" id="UP001172386">
    <property type="component" value="Unassembled WGS sequence"/>
</dbReference>
<protein>
    <submittedName>
        <fullName evidence="1">Uncharacterized protein</fullName>
    </submittedName>
</protein>
<sequence length="458" mass="49866">MTSNNPIQKSLTSLLPGSTVPARLISATESLVSVSRQRAANLKTDEEIARSHVCAEIACKKLRVTLRLPNIKSGAGAPCRPTVYKKLLTFLDSTLADVDIVGTPGGRKKTTGEVKTPTRTPTTAKRKRDAEAEALDAEEAQVDTPSKKRRTGGATPATTRTPTKSAQKKTNGFVGRIEKSVSTKSTAQEAPEYVLPSIRKLCKTFSTPSMVPHVYTGVCVILSLASRWPRPSEASDADSEADEGAEALESMFKEDVMACVVALYLLTLTRMQEGLMTTEVYNTVLGRSVEVLDLQDKTGEVGEGIEGWIARIQENGWTTDEGKGTDWWSSVPEDVLKQLRLDSVTAGENGVVEAGTETEDTEDEEDGSPTPKARRKRTSQTNGVGSRREELRKQLEDEDPEDVLLPGLGTMMNDAVDFLSEERQAEYERWKAGILRRIATIEKGGGSPRKRRIVATAA</sequence>
<dbReference type="EMBL" id="JAPDRQ010000181">
    <property type="protein sequence ID" value="KAJ9652828.1"/>
    <property type="molecule type" value="Genomic_DNA"/>
</dbReference>
<name>A0ACC2ZYQ0_9EURO</name>
<accession>A0ACC2ZYQ0</accession>
<gene>
    <name evidence="1" type="ORF">H2198_007958</name>
</gene>
<keyword evidence="2" id="KW-1185">Reference proteome</keyword>
<proteinExistence type="predicted"/>
<organism evidence="1 2">
    <name type="scientific">Neophaeococcomyces mojaviensis</name>
    <dbReference type="NCBI Taxonomy" id="3383035"/>
    <lineage>
        <taxon>Eukaryota</taxon>
        <taxon>Fungi</taxon>
        <taxon>Dikarya</taxon>
        <taxon>Ascomycota</taxon>
        <taxon>Pezizomycotina</taxon>
        <taxon>Eurotiomycetes</taxon>
        <taxon>Chaetothyriomycetidae</taxon>
        <taxon>Chaetothyriales</taxon>
        <taxon>Chaetothyriales incertae sedis</taxon>
        <taxon>Neophaeococcomyces</taxon>
    </lineage>
</organism>
<reference evidence="1" key="1">
    <citation type="submission" date="2022-10" db="EMBL/GenBank/DDBJ databases">
        <title>Culturing micro-colonial fungi from biological soil crusts in the Mojave desert and describing Neophaeococcomyces mojavensis, and introducing the new genera and species Taxawa tesnikishii.</title>
        <authorList>
            <person name="Kurbessoian T."/>
            <person name="Stajich J.E."/>
        </authorList>
    </citation>
    <scope>NUCLEOTIDE SEQUENCE</scope>
    <source>
        <strain evidence="1">JES_112</strain>
    </source>
</reference>
<comment type="caution">
    <text evidence="1">The sequence shown here is derived from an EMBL/GenBank/DDBJ whole genome shotgun (WGS) entry which is preliminary data.</text>
</comment>
<evidence type="ECO:0000313" key="2">
    <source>
        <dbReference type="Proteomes" id="UP001172386"/>
    </source>
</evidence>